<sequence length="92" mass="10488">MQWVMNLPPRSIYAFNDLANVFLSQFAANKLKRLEVADLCDIRQNGGECLKGYMARFNDATKGLRVGPFSDTLALKRPTSMEKIRLRAKKTH</sequence>
<dbReference type="Pfam" id="PF03732">
    <property type="entry name" value="Retrotrans_gag"/>
    <property type="match status" value="1"/>
</dbReference>
<name>A0A371HQ24_MUCPR</name>
<accession>A0A371HQ24</accession>
<protein>
    <recommendedName>
        <fullName evidence="1">Retrotransposon gag domain-containing protein</fullName>
    </recommendedName>
</protein>
<evidence type="ECO:0000313" key="2">
    <source>
        <dbReference type="EMBL" id="RDY04852.1"/>
    </source>
</evidence>
<dbReference type="Proteomes" id="UP000257109">
    <property type="component" value="Unassembled WGS sequence"/>
</dbReference>
<keyword evidence="3" id="KW-1185">Reference proteome</keyword>
<dbReference type="EMBL" id="QJKJ01001998">
    <property type="protein sequence ID" value="RDY04852.1"/>
    <property type="molecule type" value="Genomic_DNA"/>
</dbReference>
<comment type="caution">
    <text evidence="2">The sequence shown here is derived from an EMBL/GenBank/DDBJ whole genome shotgun (WGS) entry which is preliminary data.</text>
</comment>
<feature type="domain" description="Retrotransposon gag" evidence="1">
    <location>
        <begin position="2"/>
        <end position="71"/>
    </location>
</feature>
<evidence type="ECO:0000313" key="3">
    <source>
        <dbReference type="Proteomes" id="UP000257109"/>
    </source>
</evidence>
<reference evidence="2" key="1">
    <citation type="submission" date="2018-05" db="EMBL/GenBank/DDBJ databases">
        <title>Draft genome of Mucuna pruriens seed.</title>
        <authorList>
            <person name="Nnadi N.E."/>
            <person name="Vos R."/>
            <person name="Hasami M.H."/>
            <person name="Devisetty U.K."/>
            <person name="Aguiy J.C."/>
        </authorList>
    </citation>
    <scope>NUCLEOTIDE SEQUENCE [LARGE SCALE GENOMIC DNA]</scope>
    <source>
        <strain evidence="2">JCA_2017</strain>
    </source>
</reference>
<dbReference type="AlphaFoldDB" id="A0A371HQ24"/>
<dbReference type="InterPro" id="IPR005162">
    <property type="entry name" value="Retrotrans_gag_dom"/>
</dbReference>
<organism evidence="2 3">
    <name type="scientific">Mucuna pruriens</name>
    <name type="common">Velvet bean</name>
    <name type="synonym">Dolichos pruriens</name>
    <dbReference type="NCBI Taxonomy" id="157652"/>
    <lineage>
        <taxon>Eukaryota</taxon>
        <taxon>Viridiplantae</taxon>
        <taxon>Streptophyta</taxon>
        <taxon>Embryophyta</taxon>
        <taxon>Tracheophyta</taxon>
        <taxon>Spermatophyta</taxon>
        <taxon>Magnoliopsida</taxon>
        <taxon>eudicotyledons</taxon>
        <taxon>Gunneridae</taxon>
        <taxon>Pentapetalae</taxon>
        <taxon>rosids</taxon>
        <taxon>fabids</taxon>
        <taxon>Fabales</taxon>
        <taxon>Fabaceae</taxon>
        <taxon>Papilionoideae</taxon>
        <taxon>50 kb inversion clade</taxon>
        <taxon>NPAAA clade</taxon>
        <taxon>indigoferoid/millettioid clade</taxon>
        <taxon>Phaseoleae</taxon>
        <taxon>Mucuna</taxon>
    </lineage>
</organism>
<gene>
    <name evidence="2" type="ORF">CR513_11380</name>
</gene>
<dbReference type="OrthoDB" id="1737504at2759"/>
<evidence type="ECO:0000259" key="1">
    <source>
        <dbReference type="Pfam" id="PF03732"/>
    </source>
</evidence>
<proteinExistence type="predicted"/>
<feature type="non-terminal residue" evidence="2">
    <location>
        <position position="1"/>
    </location>
</feature>